<reference evidence="2 3" key="2">
    <citation type="submission" date="2017-02" db="EMBL/GenBank/DDBJ databases">
        <title>Draft genome sequence of Streptomyces phaeoluteigriseus type strain DSM41896.</title>
        <authorList>
            <person name="Salih T.S."/>
            <person name="Algora Gallardo L."/>
            <person name="Melo Santos T."/>
            <person name="Filgueira Martinez S."/>
            <person name="Herron P.R."/>
        </authorList>
    </citation>
    <scope>NUCLEOTIDE SEQUENCE [LARGE SCALE GENOMIC DNA]</scope>
    <source>
        <strain evidence="2 3">DSM 41896</strain>
    </source>
</reference>
<dbReference type="InterPro" id="IPR010982">
    <property type="entry name" value="Lambda_DNA-bd_dom_sf"/>
</dbReference>
<dbReference type="EMBL" id="MPOH02000011">
    <property type="protein sequence ID" value="OQD55737.1"/>
    <property type="molecule type" value="Genomic_DNA"/>
</dbReference>
<dbReference type="InterPro" id="IPR001387">
    <property type="entry name" value="Cro/C1-type_HTH"/>
</dbReference>
<gene>
    <name evidence="2" type="ORF">BM536_014715</name>
</gene>
<dbReference type="SMART" id="SM00530">
    <property type="entry name" value="HTH_XRE"/>
    <property type="match status" value="1"/>
</dbReference>
<evidence type="ECO:0000313" key="2">
    <source>
        <dbReference type="EMBL" id="OQD55737.1"/>
    </source>
</evidence>
<dbReference type="Proteomes" id="UP000184286">
    <property type="component" value="Unassembled WGS sequence"/>
</dbReference>
<sequence>MLPHTLWHWATPQAEAVLSTRDLGPILRFYRQIHSLSQGALGDLLGYDKTYVSMVENGRRTIDDVPSRRRIAAALCLPPHALGVTDPSDADHVAMVQFGNSTVRLAEIVRQSGHATAAVAELWPLAARLEAQVADGHTERELLTLLARARVGLGVALGHVLPEERLVTAARWTGQGLAIARYLDDPDMCSYALRMHGNELRKAGLLGAAVGRLHEAVAVAPDDDGRASALTLLARAAGELGDGTLFDVTVRDNRALLEQVAHTSLVNPFALHEIRMRGLVATGRSDQAVRLAGEQSPVTSAITPQWQVIEHVTAGRVLLLRGDRTGAADRLAAAISAARAHRLPHQLQRVVRITGRVLPELCARASQALELLRQELAA</sequence>
<dbReference type="Gene3D" id="1.10.260.40">
    <property type="entry name" value="lambda repressor-like DNA-binding domains"/>
    <property type="match status" value="1"/>
</dbReference>
<evidence type="ECO:0000313" key="3">
    <source>
        <dbReference type="Proteomes" id="UP000184286"/>
    </source>
</evidence>
<dbReference type="PROSITE" id="PS50943">
    <property type="entry name" value="HTH_CROC1"/>
    <property type="match status" value="1"/>
</dbReference>
<dbReference type="CDD" id="cd00093">
    <property type="entry name" value="HTH_XRE"/>
    <property type="match status" value="1"/>
</dbReference>
<organism evidence="2 3">
    <name type="scientific">Streptomyces phaeoluteigriseus</name>
    <dbReference type="NCBI Taxonomy" id="114686"/>
    <lineage>
        <taxon>Bacteria</taxon>
        <taxon>Bacillati</taxon>
        <taxon>Actinomycetota</taxon>
        <taxon>Actinomycetes</taxon>
        <taxon>Kitasatosporales</taxon>
        <taxon>Streptomycetaceae</taxon>
        <taxon>Streptomyces</taxon>
        <taxon>Streptomyces aurantiacus group</taxon>
    </lineage>
</organism>
<dbReference type="SUPFAM" id="SSF47413">
    <property type="entry name" value="lambda repressor-like DNA-binding domains"/>
    <property type="match status" value="1"/>
</dbReference>
<name>A0A1V6MTZ1_9ACTN</name>
<dbReference type="GO" id="GO:0003677">
    <property type="term" value="F:DNA binding"/>
    <property type="evidence" value="ECO:0007669"/>
    <property type="project" value="InterPro"/>
</dbReference>
<accession>A0A1V6MTZ1</accession>
<dbReference type="STRING" id="114686.BM536_014715"/>
<feature type="domain" description="HTH cro/C1-type" evidence="1">
    <location>
        <begin position="27"/>
        <end position="82"/>
    </location>
</feature>
<evidence type="ECO:0000259" key="1">
    <source>
        <dbReference type="PROSITE" id="PS50943"/>
    </source>
</evidence>
<reference evidence="3" key="1">
    <citation type="submission" date="2016-11" db="EMBL/GenBank/DDBJ databases">
        <authorList>
            <person name="Schniete J.K."/>
            <person name="Salih T."/>
            <person name="Algora Gallardo L."/>
            <person name="Martinez Fernandez S."/>
            <person name="Herron P.R."/>
        </authorList>
    </citation>
    <scope>NUCLEOTIDE SEQUENCE [LARGE SCALE GENOMIC DNA]</scope>
    <source>
        <strain evidence="3">DSM 41896</strain>
    </source>
</reference>
<proteinExistence type="predicted"/>
<comment type="caution">
    <text evidence="2">The sequence shown here is derived from an EMBL/GenBank/DDBJ whole genome shotgun (WGS) entry which is preliminary data.</text>
</comment>
<dbReference type="AlphaFoldDB" id="A0A1V6MTZ1"/>
<protein>
    <recommendedName>
        <fullName evidence="1">HTH cro/C1-type domain-containing protein</fullName>
    </recommendedName>
</protein>